<dbReference type="PANTHER" id="PTHR43427:SF12">
    <property type="entry name" value="CHLORIDE TRANSPORTER"/>
    <property type="match status" value="1"/>
</dbReference>
<evidence type="ECO:0000256" key="3">
    <source>
        <dbReference type="ARBA" id="ARBA00022989"/>
    </source>
</evidence>
<feature type="transmembrane region" description="Helical" evidence="5">
    <location>
        <begin position="223"/>
        <end position="247"/>
    </location>
</feature>
<accession>A0A923LM12</accession>
<keyword evidence="7" id="KW-1185">Reference proteome</keyword>
<comment type="subcellular location">
    <subcellularLocation>
        <location evidence="1">Membrane</location>
        <topology evidence="1">Multi-pass membrane protein</topology>
    </subcellularLocation>
</comment>
<dbReference type="Proteomes" id="UP000606720">
    <property type="component" value="Unassembled WGS sequence"/>
</dbReference>
<dbReference type="Pfam" id="PF00654">
    <property type="entry name" value="Voltage_CLC"/>
    <property type="match status" value="1"/>
</dbReference>
<evidence type="ECO:0000256" key="4">
    <source>
        <dbReference type="ARBA" id="ARBA00023136"/>
    </source>
</evidence>
<feature type="transmembrane region" description="Helical" evidence="5">
    <location>
        <begin position="57"/>
        <end position="75"/>
    </location>
</feature>
<feature type="transmembrane region" description="Helical" evidence="5">
    <location>
        <begin position="259"/>
        <end position="277"/>
    </location>
</feature>
<dbReference type="GO" id="GO:0016020">
    <property type="term" value="C:membrane"/>
    <property type="evidence" value="ECO:0007669"/>
    <property type="project" value="UniProtKB-SubCell"/>
</dbReference>
<evidence type="ECO:0000256" key="1">
    <source>
        <dbReference type="ARBA" id="ARBA00004141"/>
    </source>
</evidence>
<dbReference type="SUPFAM" id="SSF81340">
    <property type="entry name" value="Clc chloride channel"/>
    <property type="match status" value="1"/>
</dbReference>
<evidence type="ECO:0000256" key="5">
    <source>
        <dbReference type="SAM" id="Phobius"/>
    </source>
</evidence>
<comment type="caution">
    <text evidence="6">The sequence shown here is derived from an EMBL/GenBank/DDBJ whole genome shotgun (WGS) entry which is preliminary data.</text>
</comment>
<name>A0A923LM12_9FIRM</name>
<keyword evidence="4 5" id="KW-0472">Membrane</keyword>
<keyword evidence="3 5" id="KW-1133">Transmembrane helix</keyword>
<dbReference type="InterPro" id="IPR014743">
    <property type="entry name" value="Cl-channel_core"/>
</dbReference>
<feature type="transmembrane region" description="Helical" evidence="5">
    <location>
        <begin position="20"/>
        <end position="45"/>
    </location>
</feature>
<feature type="transmembrane region" description="Helical" evidence="5">
    <location>
        <begin position="183"/>
        <end position="203"/>
    </location>
</feature>
<keyword evidence="2 5" id="KW-0812">Transmembrane</keyword>
<feature type="transmembrane region" description="Helical" evidence="5">
    <location>
        <begin position="148"/>
        <end position="171"/>
    </location>
</feature>
<gene>
    <name evidence="6" type="ORF">H8S17_03930</name>
</gene>
<dbReference type="PANTHER" id="PTHR43427">
    <property type="entry name" value="CHLORIDE CHANNEL PROTEIN CLC-E"/>
    <property type="match status" value="1"/>
</dbReference>
<feature type="transmembrane region" description="Helical" evidence="5">
    <location>
        <begin position="381"/>
        <end position="399"/>
    </location>
</feature>
<evidence type="ECO:0000313" key="6">
    <source>
        <dbReference type="EMBL" id="MBC5713369.1"/>
    </source>
</evidence>
<dbReference type="InterPro" id="IPR001807">
    <property type="entry name" value="ClC"/>
</dbReference>
<dbReference type="GO" id="GO:0015108">
    <property type="term" value="F:chloride transmembrane transporter activity"/>
    <property type="evidence" value="ECO:0007669"/>
    <property type="project" value="InterPro"/>
</dbReference>
<evidence type="ECO:0000256" key="2">
    <source>
        <dbReference type="ARBA" id="ARBA00022692"/>
    </source>
</evidence>
<feature type="transmembrane region" description="Helical" evidence="5">
    <location>
        <begin position="349"/>
        <end position="369"/>
    </location>
</feature>
<dbReference type="EMBL" id="JACOPH010000002">
    <property type="protein sequence ID" value="MBC5713369.1"/>
    <property type="molecule type" value="Genomic_DNA"/>
</dbReference>
<feature type="transmembrane region" description="Helical" evidence="5">
    <location>
        <begin position="297"/>
        <end position="315"/>
    </location>
</feature>
<sequence>MNEQIKKRIHLALDPLFIAFKWAVLAILSGIIIGFVGAAFCICMNYATNYRLEHPNIIFLLPVAGICIVGIYHLLNNEADTGTDLVISAIHFNAHVPLRMAPSIFISTILTHLFGGSAGREGAALQLGGSVGASLGKLLKLNDKDAHVMIMCGMSAAFAALFGTPMAAAVFSMEVVSVGIMYYSALVPCVISALIGYGITSHFKLSENIFHISNLPVFSVKNAVIICILAVLCAVVSILFCIVLHTAQNLYRKYFANPYIRAFAGGCFVLLLTLLVGNHDYNGTGMQVISRALNGEVVPAAFLLKILFTALTLGAGFKGGEIVPTFFIGATFGCLFGTITGFSPVLCTAVGMTSVFCGVTNCPITSLLISFEMFGFSGMPYYLLACAFSYMLSGHFGLYHSQTIMYSKLQTTFINKGTH</sequence>
<proteinExistence type="predicted"/>
<evidence type="ECO:0000313" key="7">
    <source>
        <dbReference type="Proteomes" id="UP000606720"/>
    </source>
</evidence>
<protein>
    <submittedName>
        <fullName evidence="6">Chloride channel protein</fullName>
    </submittedName>
</protein>
<feature type="transmembrane region" description="Helical" evidence="5">
    <location>
        <begin position="322"/>
        <end position="343"/>
    </location>
</feature>
<dbReference type="RefSeq" id="WP_186866324.1">
    <property type="nucleotide sequence ID" value="NZ_JACOPH010000002.1"/>
</dbReference>
<dbReference type="Gene3D" id="1.10.3080.10">
    <property type="entry name" value="Clc chloride channel"/>
    <property type="match status" value="1"/>
</dbReference>
<organism evidence="6 7">
    <name type="scientific">Roseburia zhanii</name>
    <dbReference type="NCBI Taxonomy" id="2763064"/>
    <lineage>
        <taxon>Bacteria</taxon>
        <taxon>Bacillati</taxon>
        <taxon>Bacillota</taxon>
        <taxon>Clostridia</taxon>
        <taxon>Lachnospirales</taxon>
        <taxon>Lachnospiraceae</taxon>
        <taxon>Roseburia</taxon>
    </lineage>
</organism>
<reference evidence="6" key="1">
    <citation type="submission" date="2020-08" db="EMBL/GenBank/DDBJ databases">
        <title>Genome public.</title>
        <authorList>
            <person name="Liu C."/>
            <person name="Sun Q."/>
        </authorList>
    </citation>
    <scope>NUCLEOTIDE SEQUENCE</scope>
    <source>
        <strain evidence="6">BX1005</strain>
    </source>
</reference>
<dbReference type="InterPro" id="IPR050368">
    <property type="entry name" value="ClC-type_chloride_channel"/>
</dbReference>
<dbReference type="AlphaFoldDB" id="A0A923LM12"/>